<comment type="caution">
    <text evidence="2">The sequence shown here is derived from an EMBL/GenBank/DDBJ whole genome shotgun (WGS) entry which is preliminary data.</text>
</comment>
<dbReference type="EMBL" id="JAULSW010000001">
    <property type="protein sequence ID" value="KAK3393428.1"/>
    <property type="molecule type" value="Genomic_DNA"/>
</dbReference>
<gene>
    <name evidence="2" type="ORF">B0H63DRAFT_443674</name>
</gene>
<protein>
    <submittedName>
        <fullName evidence="2">Uncharacterized protein</fullName>
    </submittedName>
</protein>
<dbReference type="AlphaFoldDB" id="A0AAE0U738"/>
<name>A0AAE0U738_9PEZI</name>
<accession>A0AAE0U738</accession>
<organism evidence="2 3">
    <name type="scientific">Podospora didyma</name>
    <dbReference type="NCBI Taxonomy" id="330526"/>
    <lineage>
        <taxon>Eukaryota</taxon>
        <taxon>Fungi</taxon>
        <taxon>Dikarya</taxon>
        <taxon>Ascomycota</taxon>
        <taxon>Pezizomycotina</taxon>
        <taxon>Sordariomycetes</taxon>
        <taxon>Sordariomycetidae</taxon>
        <taxon>Sordariales</taxon>
        <taxon>Podosporaceae</taxon>
        <taxon>Podospora</taxon>
    </lineage>
</organism>
<reference evidence="2" key="2">
    <citation type="submission" date="2023-06" db="EMBL/GenBank/DDBJ databases">
        <authorList>
            <consortium name="Lawrence Berkeley National Laboratory"/>
            <person name="Haridas S."/>
            <person name="Hensen N."/>
            <person name="Bonometti L."/>
            <person name="Westerberg I."/>
            <person name="Brannstrom I.O."/>
            <person name="Guillou S."/>
            <person name="Cros-Aarteil S."/>
            <person name="Calhoun S."/>
            <person name="Kuo A."/>
            <person name="Mondo S."/>
            <person name="Pangilinan J."/>
            <person name="Riley R."/>
            <person name="LaButti K."/>
            <person name="Andreopoulos B."/>
            <person name="Lipzen A."/>
            <person name="Chen C."/>
            <person name="Yanf M."/>
            <person name="Daum C."/>
            <person name="Ng V."/>
            <person name="Clum A."/>
            <person name="Steindorff A."/>
            <person name="Ohm R."/>
            <person name="Martin F."/>
            <person name="Silar P."/>
            <person name="Natvig D."/>
            <person name="Lalanne C."/>
            <person name="Gautier V."/>
            <person name="Ament-velasquez S.L."/>
            <person name="Kruys A."/>
            <person name="Hutchinson M.I."/>
            <person name="Powell A.J."/>
            <person name="Barry K."/>
            <person name="Miller A.N."/>
            <person name="Grigoriev I.V."/>
            <person name="Debuchy R."/>
            <person name="Gladieux P."/>
            <person name="Thoren M.H."/>
            <person name="Johannesson H."/>
        </authorList>
    </citation>
    <scope>NUCLEOTIDE SEQUENCE</scope>
    <source>
        <strain evidence="2">CBS 232.78</strain>
    </source>
</reference>
<evidence type="ECO:0000313" key="2">
    <source>
        <dbReference type="EMBL" id="KAK3393428.1"/>
    </source>
</evidence>
<proteinExistence type="predicted"/>
<evidence type="ECO:0000256" key="1">
    <source>
        <dbReference type="SAM" id="MobiDB-lite"/>
    </source>
</evidence>
<dbReference type="Proteomes" id="UP001285441">
    <property type="component" value="Unassembled WGS sequence"/>
</dbReference>
<feature type="region of interest" description="Disordered" evidence="1">
    <location>
        <begin position="1"/>
        <end position="26"/>
    </location>
</feature>
<evidence type="ECO:0000313" key="3">
    <source>
        <dbReference type="Proteomes" id="UP001285441"/>
    </source>
</evidence>
<keyword evidence="3" id="KW-1185">Reference proteome</keyword>
<sequence>MATSQLSRAAAGVAEPYPSSQQPAGVSHGSFPLAQVCELIPAGGATSLPAAASETPSLQDVVWHHVPSDPVYQSFSRSASSSPESQLLVALWPTNTAADEQSPIDDFDVAGSTGTPLIHISPCSLDVSSALSPSRAGASAGARPRGCDVERVALPSAIVQAVLSQIELPRGLTTYDLMPHLDDANELVYTRCLLTDFTNVDPNHAAALSQEGRLCCWASVVLMLREGVVWDLGFVVHRVLTHRDPETGLCPCVVGDSA</sequence>
<reference evidence="2" key="1">
    <citation type="journal article" date="2023" name="Mol. Phylogenet. Evol.">
        <title>Genome-scale phylogeny and comparative genomics of the fungal order Sordariales.</title>
        <authorList>
            <person name="Hensen N."/>
            <person name="Bonometti L."/>
            <person name="Westerberg I."/>
            <person name="Brannstrom I.O."/>
            <person name="Guillou S."/>
            <person name="Cros-Aarteil S."/>
            <person name="Calhoun S."/>
            <person name="Haridas S."/>
            <person name="Kuo A."/>
            <person name="Mondo S."/>
            <person name="Pangilinan J."/>
            <person name="Riley R."/>
            <person name="LaButti K."/>
            <person name="Andreopoulos B."/>
            <person name="Lipzen A."/>
            <person name="Chen C."/>
            <person name="Yan M."/>
            <person name="Daum C."/>
            <person name="Ng V."/>
            <person name="Clum A."/>
            <person name="Steindorff A."/>
            <person name="Ohm R.A."/>
            <person name="Martin F."/>
            <person name="Silar P."/>
            <person name="Natvig D.O."/>
            <person name="Lalanne C."/>
            <person name="Gautier V."/>
            <person name="Ament-Velasquez S.L."/>
            <person name="Kruys A."/>
            <person name="Hutchinson M.I."/>
            <person name="Powell A.J."/>
            <person name="Barry K."/>
            <person name="Miller A.N."/>
            <person name="Grigoriev I.V."/>
            <person name="Debuchy R."/>
            <person name="Gladieux P."/>
            <person name="Hiltunen Thoren M."/>
            <person name="Johannesson H."/>
        </authorList>
    </citation>
    <scope>NUCLEOTIDE SEQUENCE</scope>
    <source>
        <strain evidence="2">CBS 232.78</strain>
    </source>
</reference>